<accession>A0A085MAX0</accession>
<dbReference type="AlphaFoldDB" id="A0A085MAX0"/>
<reference evidence="1 3" key="1">
    <citation type="journal article" date="2014" name="Nat. Genet.">
        <title>Genome and transcriptome of the porcine whipworm Trichuris suis.</title>
        <authorList>
            <person name="Jex A.R."/>
            <person name="Nejsum P."/>
            <person name="Schwarz E.M."/>
            <person name="Hu L."/>
            <person name="Young N.D."/>
            <person name="Hall R.S."/>
            <person name="Korhonen P.K."/>
            <person name="Liao S."/>
            <person name="Thamsborg S."/>
            <person name="Xia J."/>
            <person name="Xu P."/>
            <person name="Wang S."/>
            <person name="Scheerlinck J.P."/>
            <person name="Hofmann A."/>
            <person name="Sternberg P.W."/>
            <person name="Wang J."/>
            <person name="Gasser R.B."/>
        </authorList>
    </citation>
    <scope>NUCLEOTIDE SEQUENCE [LARGE SCALE GENOMIC DNA]</scope>
    <source>
        <strain evidence="2">DCEP-RM93F</strain>
        <strain evidence="1">DCEP-RM93M</strain>
    </source>
</reference>
<dbReference type="EMBL" id="KL363208">
    <property type="protein sequence ID" value="KFD54366.1"/>
    <property type="molecule type" value="Genomic_DNA"/>
</dbReference>
<name>A0A085MAX0_9BILA</name>
<dbReference type="Proteomes" id="UP000030764">
    <property type="component" value="Unassembled WGS sequence"/>
</dbReference>
<evidence type="ECO:0000313" key="2">
    <source>
        <dbReference type="EMBL" id="KFD65807.1"/>
    </source>
</evidence>
<organism evidence="1 3">
    <name type="scientific">Trichuris suis</name>
    <name type="common">pig whipworm</name>
    <dbReference type="NCBI Taxonomy" id="68888"/>
    <lineage>
        <taxon>Eukaryota</taxon>
        <taxon>Metazoa</taxon>
        <taxon>Ecdysozoa</taxon>
        <taxon>Nematoda</taxon>
        <taxon>Enoplea</taxon>
        <taxon>Dorylaimia</taxon>
        <taxon>Trichinellida</taxon>
        <taxon>Trichuridae</taxon>
        <taxon>Trichuris</taxon>
    </lineage>
</organism>
<proteinExistence type="predicted"/>
<dbReference type="Proteomes" id="UP000030758">
    <property type="component" value="Unassembled WGS sequence"/>
</dbReference>
<evidence type="ECO:0000313" key="3">
    <source>
        <dbReference type="Proteomes" id="UP000030764"/>
    </source>
</evidence>
<gene>
    <name evidence="1" type="ORF">M513_04709</name>
    <name evidence="2" type="ORF">M514_04709</name>
</gene>
<protein>
    <submittedName>
        <fullName evidence="1">Uncharacterized protein</fullName>
    </submittedName>
</protein>
<keyword evidence="3" id="KW-1185">Reference proteome</keyword>
<evidence type="ECO:0000313" key="1">
    <source>
        <dbReference type="EMBL" id="KFD54366.1"/>
    </source>
</evidence>
<sequence length="79" mass="9337">MEILKKCLCIEKLNSFGGNRDCLRSQLRHRLSVEPNDFTPDRLCLVENVYNLPQASIQLKRRKEFLLRFKPFPIVCICK</sequence>
<dbReference type="EMBL" id="KL367532">
    <property type="protein sequence ID" value="KFD65807.1"/>
    <property type="molecule type" value="Genomic_DNA"/>
</dbReference>